<protein>
    <submittedName>
        <fullName evidence="3">Hypothetical_protein</fullName>
    </submittedName>
</protein>
<keyword evidence="1" id="KW-0812">Transmembrane</keyword>
<name>A0AA86Q0H3_9EUKA</name>
<keyword evidence="1" id="KW-0472">Membrane</keyword>
<comment type="caution">
    <text evidence="2">The sequence shown here is derived from an EMBL/GenBank/DDBJ whole genome shotgun (WGS) entry which is preliminary data.</text>
</comment>
<evidence type="ECO:0000313" key="4">
    <source>
        <dbReference type="Proteomes" id="UP001642409"/>
    </source>
</evidence>
<reference evidence="3 4" key="2">
    <citation type="submission" date="2024-07" db="EMBL/GenBank/DDBJ databases">
        <authorList>
            <person name="Akdeniz Z."/>
        </authorList>
    </citation>
    <scope>NUCLEOTIDE SEQUENCE [LARGE SCALE GENOMIC DNA]</scope>
</reference>
<reference evidence="2" key="1">
    <citation type="submission" date="2023-06" db="EMBL/GenBank/DDBJ databases">
        <authorList>
            <person name="Kurt Z."/>
        </authorList>
    </citation>
    <scope>NUCLEOTIDE SEQUENCE</scope>
</reference>
<dbReference type="Proteomes" id="UP001642409">
    <property type="component" value="Unassembled WGS sequence"/>
</dbReference>
<organism evidence="2">
    <name type="scientific">Hexamita inflata</name>
    <dbReference type="NCBI Taxonomy" id="28002"/>
    <lineage>
        <taxon>Eukaryota</taxon>
        <taxon>Metamonada</taxon>
        <taxon>Diplomonadida</taxon>
        <taxon>Hexamitidae</taxon>
        <taxon>Hexamitinae</taxon>
        <taxon>Hexamita</taxon>
    </lineage>
</organism>
<gene>
    <name evidence="2" type="ORF">HINF_LOCUS35936</name>
    <name evidence="3" type="ORF">HINF_LOCUS38222</name>
</gene>
<sequence>MCVNMIENSDILSACKSRSFEIEISRLFVDGIKRQHRLSLALYAVECIYVYSGLLCLHVRRQVLSLLAFFCFGVGFYWIKLRFVDGRFQKENEFRTLNYIF</sequence>
<dbReference type="AlphaFoldDB" id="A0AA86Q0H3"/>
<keyword evidence="1" id="KW-1133">Transmembrane helix</keyword>
<proteinExistence type="predicted"/>
<evidence type="ECO:0000313" key="3">
    <source>
        <dbReference type="EMBL" id="CAL6040199.1"/>
    </source>
</evidence>
<dbReference type="EMBL" id="CAXDID020000144">
    <property type="protein sequence ID" value="CAL6040199.1"/>
    <property type="molecule type" value="Genomic_DNA"/>
</dbReference>
<evidence type="ECO:0000256" key="1">
    <source>
        <dbReference type="SAM" id="Phobius"/>
    </source>
</evidence>
<dbReference type="EMBL" id="CATOUU010000787">
    <property type="protein sequence ID" value="CAI9948291.1"/>
    <property type="molecule type" value="Genomic_DNA"/>
</dbReference>
<keyword evidence="4" id="KW-1185">Reference proteome</keyword>
<feature type="transmembrane region" description="Helical" evidence="1">
    <location>
        <begin position="40"/>
        <end position="57"/>
    </location>
</feature>
<feature type="transmembrane region" description="Helical" evidence="1">
    <location>
        <begin position="63"/>
        <end position="79"/>
    </location>
</feature>
<evidence type="ECO:0000313" key="2">
    <source>
        <dbReference type="EMBL" id="CAI9948291.1"/>
    </source>
</evidence>
<accession>A0AA86Q0H3</accession>